<reference evidence="2 3" key="1">
    <citation type="submission" date="2015-01" db="EMBL/GenBank/DDBJ databases">
        <title>Genome of allotetraploid Gossypium barbadense reveals genomic plasticity and fiber elongation in cotton evolution.</title>
        <authorList>
            <person name="Chen X."/>
            <person name="Liu X."/>
            <person name="Zhao B."/>
            <person name="Zheng H."/>
            <person name="Hu Y."/>
            <person name="Lu G."/>
            <person name="Yang C."/>
            <person name="Chen J."/>
            <person name="Shan C."/>
            <person name="Zhang L."/>
            <person name="Zhou Y."/>
            <person name="Wang L."/>
            <person name="Guo W."/>
            <person name="Bai Y."/>
            <person name="Ruan J."/>
            <person name="Shangguan X."/>
            <person name="Mao Y."/>
            <person name="Jiang J."/>
            <person name="Zhu Y."/>
            <person name="Lei J."/>
            <person name="Kang H."/>
            <person name="Chen S."/>
            <person name="He X."/>
            <person name="Wang R."/>
            <person name="Wang Y."/>
            <person name="Chen J."/>
            <person name="Wang L."/>
            <person name="Yu S."/>
            <person name="Wang B."/>
            <person name="Wei J."/>
            <person name="Song S."/>
            <person name="Lu X."/>
            <person name="Gao Z."/>
            <person name="Gu W."/>
            <person name="Deng X."/>
            <person name="Ma D."/>
            <person name="Wang S."/>
            <person name="Liang W."/>
            <person name="Fang L."/>
            <person name="Cai C."/>
            <person name="Zhu X."/>
            <person name="Zhou B."/>
            <person name="Zhang Y."/>
            <person name="Chen Z."/>
            <person name="Xu S."/>
            <person name="Zhu R."/>
            <person name="Wang S."/>
            <person name="Zhang T."/>
            <person name="Zhao G."/>
        </authorList>
    </citation>
    <scope>NUCLEOTIDE SEQUENCE [LARGE SCALE GENOMIC DNA]</scope>
    <source>
        <strain evidence="3">cv. Xinhai21</strain>
        <tissue evidence="2">Leaf</tissue>
    </source>
</reference>
<evidence type="ECO:0000313" key="2">
    <source>
        <dbReference type="EMBL" id="PPS04640.1"/>
    </source>
</evidence>
<proteinExistence type="predicted"/>
<sequence length="72" mass="7363">MECVLPMYGEAGGGSEEIEGGLIGVVLVGKESESSGEGTEIDEVEDGPKVGGEAKSGRRGEDLVRLLARIGT</sequence>
<dbReference type="Proteomes" id="UP000239757">
    <property type="component" value="Unassembled WGS sequence"/>
</dbReference>
<feature type="region of interest" description="Disordered" evidence="1">
    <location>
        <begin position="31"/>
        <end position="59"/>
    </location>
</feature>
<dbReference type="EMBL" id="KZ664565">
    <property type="protein sequence ID" value="PPS04640.1"/>
    <property type="molecule type" value="Genomic_DNA"/>
</dbReference>
<evidence type="ECO:0000256" key="1">
    <source>
        <dbReference type="SAM" id="MobiDB-lite"/>
    </source>
</evidence>
<organism evidence="2 3">
    <name type="scientific">Gossypium barbadense</name>
    <name type="common">Sea Island cotton</name>
    <name type="synonym">Hibiscus barbadensis</name>
    <dbReference type="NCBI Taxonomy" id="3634"/>
    <lineage>
        <taxon>Eukaryota</taxon>
        <taxon>Viridiplantae</taxon>
        <taxon>Streptophyta</taxon>
        <taxon>Embryophyta</taxon>
        <taxon>Tracheophyta</taxon>
        <taxon>Spermatophyta</taxon>
        <taxon>Magnoliopsida</taxon>
        <taxon>eudicotyledons</taxon>
        <taxon>Gunneridae</taxon>
        <taxon>Pentapetalae</taxon>
        <taxon>rosids</taxon>
        <taxon>malvids</taxon>
        <taxon>Malvales</taxon>
        <taxon>Malvaceae</taxon>
        <taxon>Malvoideae</taxon>
        <taxon>Gossypium</taxon>
    </lineage>
</organism>
<gene>
    <name evidence="2" type="ORF">GOBAR_AA16010</name>
</gene>
<accession>A0A2P5XMU4</accession>
<evidence type="ECO:0000313" key="3">
    <source>
        <dbReference type="Proteomes" id="UP000239757"/>
    </source>
</evidence>
<name>A0A2P5XMU4_GOSBA</name>
<dbReference type="AlphaFoldDB" id="A0A2P5XMU4"/>
<protein>
    <submittedName>
        <fullName evidence="2">Uncharacterized protein</fullName>
    </submittedName>
</protein>